<keyword evidence="15 18" id="KW-0325">Glycoprotein</keyword>
<evidence type="ECO:0000256" key="1">
    <source>
        <dbReference type="ARBA" id="ARBA00004141"/>
    </source>
</evidence>
<dbReference type="SUPFAM" id="SSF81324">
    <property type="entry name" value="Voltage-gated potassium channels"/>
    <property type="match status" value="4"/>
</dbReference>
<dbReference type="Gene3D" id="1.20.120.350">
    <property type="entry name" value="Voltage-gated potassium channels. Chain C"/>
    <property type="match status" value="3"/>
</dbReference>
<feature type="transmembrane region" description="Helical" evidence="20">
    <location>
        <begin position="937"/>
        <end position="964"/>
    </location>
</feature>
<feature type="transmembrane region" description="Helical" evidence="20">
    <location>
        <begin position="825"/>
        <end position="858"/>
    </location>
</feature>
<keyword evidence="14" id="KW-1015">Disulfide bond</keyword>
<evidence type="ECO:0000259" key="21">
    <source>
        <dbReference type="PROSITE" id="PS50222"/>
    </source>
</evidence>
<dbReference type="InterPro" id="IPR014873">
    <property type="entry name" value="VDCC_a1su_IQ"/>
</dbReference>
<dbReference type="GeneTree" id="ENSGT00940000158289"/>
<dbReference type="FunFam" id="1.10.287.70:FF:000007">
    <property type="entry name" value="Voltage-dependent L-type calcium channel subunit alpha"/>
    <property type="match status" value="1"/>
</dbReference>
<feature type="binding site" evidence="17">
    <location>
        <position position="304"/>
    </location>
    <ligand>
        <name>Ca(2+)</name>
        <dbReference type="ChEBI" id="CHEBI:29108"/>
    </ligand>
</feature>
<protein>
    <recommendedName>
        <fullName evidence="19">Voltage-dependent L-type calcium channel subunit alpha</fullName>
    </recommendedName>
</protein>
<dbReference type="GO" id="GO:0008331">
    <property type="term" value="F:high voltage-gated calcium channel activity"/>
    <property type="evidence" value="ECO:0007669"/>
    <property type="project" value="TreeGrafter"/>
</dbReference>
<evidence type="ECO:0000256" key="3">
    <source>
        <dbReference type="ARBA" id="ARBA00022553"/>
    </source>
</evidence>
<evidence type="ECO:0000256" key="11">
    <source>
        <dbReference type="ARBA" id="ARBA00022989"/>
    </source>
</evidence>
<dbReference type="Gene3D" id="6.10.250.2180">
    <property type="match status" value="1"/>
</dbReference>
<comment type="similarity">
    <text evidence="19">Belongs to the calcium channel alpha-1 subunit (TC 1.A.1.11) family.</text>
</comment>
<feature type="transmembrane region" description="Helical" evidence="20">
    <location>
        <begin position="1192"/>
        <end position="1216"/>
    </location>
</feature>
<dbReference type="PRINTS" id="PR00167">
    <property type="entry name" value="CACHANNEL"/>
</dbReference>
<dbReference type="Ensembl" id="ENSSTUT00000111649.1">
    <property type="protein sequence ID" value="ENSSTUP00000104136.1"/>
    <property type="gene ID" value="ENSSTUG00000043975.1"/>
</dbReference>
<feature type="transmembrane region" description="Helical" evidence="20">
    <location>
        <begin position="1101"/>
        <end position="1119"/>
    </location>
</feature>
<feature type="transmembrane region" description="Helical" evidence="20">
    <location>
        <begin position="139"/>
        <end position="161"/>
    </location>
</feature>
<dbReference type="InterPro" id="IPR005821">
    <property type="entry name" value="Ion_trans_dom"/>
</dbReference>
<keyword evidence="16" id="KW-0407">Ion channel</keyword>
<evidence type="ECO:0000313" key="22">
    <source>
        <dbReference type="Ensembl" id="ENSSTUP00000104136.1"/>
    </source>
</evidence>
<feature type="transmembrane region" description="Helical" evidence="20">
    <location>
        <begin position="323"/>
        <end position="345"/>
    </location>
</feature>
<feature type="transmembrane region" description="Helical" evidence="20">
    <location>
        <begin position="208"/>
        <end position="230"/>
    </location>
</feature>
<evidence type="ECO:0000256" key="5">
    <source>
        <dbReference type="ARBA" id="ARBA00022673"/>
    </source>
</evidence>
<keyword evidence="13 20" id="KW-0472">Membrane</keyword>
<accession>A0A674E8H6</accession>
<dbReference type="InterPro" id="IPR050599">
    <property type="entry name" value="VDCC_alpha-1_subunit"/>
</dbReference>
<dbReference type="FunFam" id="1.10.287.70:FF:000107">
    <property type="entry name" value="Voltage-dependent L-type calcium channel subunit alpha"/>
    <property type="match status" value="1"/>
</dbReference>
<keyword evidence="5 19" id="KW-0107">Calcium channel</keyword>
<dbReference type="Proteomes" id="UP000472277">
    <property type="component" value="Chromosome 30"/>
</dbReference>
<dbReference type="FunFam" id="1.10.287.70:FF:000009">
    <property type="entry name" value="Voltage-dependent L-type calcium channel subunit alpha"/>
    <property type="match status" value="1"/>
</dbReference>
<dbReference type="GO" id="GO:0098703">
    <property type="term" value="P:calcium ion import across plasma membrane"/>
    <property type="evidence" value="ECO:0007669"/>
    <property type="project" value="TreeGrafter"/>
</dbReference>
<dbReference type="FunFam" id="1.20.120.350:FF:000001">
    <property type="entry name" value="Voltage-dependent L-type calcium channel subunit alpha"/>
    <property type="match status" value="1"/>
</dbReference>
<dbReference type="Pfam" id="PF16905">
    <property type="entry name" value="GPHH"/>
    <property type="match status" value="1"/>
</dbReference>
<dbReference type="InterPro" id="IPR002077">
    <property type="entry name" value="VDCCAlpha1"/>
</dbReference>
<comment type="function">
    <text evidence="19">Voltage-sensitive calcium channels (VSCC) mediate the entry of calcium ions into excitable cells and are also involved in a variety of calcium-dependent processes, including muscle contraction, hormone or neurotransmitter release, gene expression, cell motility, cell division and cell death.</text>
</comment>
<dbReference type="InterPro" id="IPR002048">
    <property type="entry name" value="EF_hand_dom"/>
</dbReference>
<feature type="binding site" evidence="17">
    <location>
        <position position="910"/>
    </location>
    <ligand>
        <name>Ca(2+)</name>
        <dbReference type="ChEBI" id="CHEBI:29108"/>
    </ligand>
</feature>
<gene>
    <name evidence="22" type="primary">CACNA1S</name>
    <name evidence="22" type="synonym">LOC115167827</name>
</gene>
<keyword evidence="10 19" id="KW-0851">Voltage-gated channel</keyword>
<evidence type="ECO:0000256" key="9">
    <source>
        <dbReference type="ARBA" id="ARBA00022837"/>
    </source>
</evidence>
<dbReference type="Gene3D" id="1.10.287.70">
    <property type="match status" value="4"/>
</dbReference>
<keyword evidence="4 19" id="KW-0109">Calcium transport</keyword>
<feature type="transmembrane region" description="Helical" evidence="20">
    <location>
        <begin position="626"/>
        <end position="649"/>
    </location>
</feature>
<feature type="transmembrane region" description="Helical" evidence="20">
    <location>
        <begin position="428"/>
        <end position="445"/>
    </location>
</feature>
<dbReference type="Pfam" id="PF08763">
    <property type="entry name" value="Ca_chan_IQ"/>
    <property type="match status" value="1"/>
</dbReference>
<sequence>MAANGEPAMAALTSFIMNEDELKRKQREKLKKMQATGGNPRPARSLFFFTLTNPFRKACINIVEWKPFEIIILLTIFANCVALAVFLPMPEDDNNATNTSLESLEYIFLVIFTLECFLKIIAYGFVFHEGAYLRNAWNLLDFVIVFMGLFTIALDTINYLAGIQMEKGGGLDMKALRAFRVLRPLRLVTGVPSLQVVMNSILKAMLPLLHIGLLVFFMVTIYAIVGLELFKCKMHKTCYWTGTDIMATLENERPAPCAQAGNGRRCLLNGTECRSGWAGPNFGITHFDNFGFAMLTVFQSITMEGWTDVLYWVNDAIGNEWPWLYFVTLILIGSFFVLNLVLGVLSGEFTKEREKAKSRGEFQKLRETQQLDEDLKGYMEWITQAEVLDNDQEGKGSWEACSTIGVRLARRWNRYFRMKCLVYVKSKTFYWSVILVVFLNTIAIASEHHHQSDMLTTVQDNANKVLLTLFALEMFVKMYALGLPQYFLSLFNRFDCFVVSVGILEIILVTADVMSPLGISVLRCIRLLRLLKVTKYWTSLSNLVASLLNSVRSIASLLLLLFLFIVIFSLLGMQVFGGKFNFPDQEIRRSNFDNFPQALISVFQVLTGEDWNSIMYNGIMAYGGPVFPGILVSIYFIILFTCGNCILHFTSDDEEEEPAIPETPRPRPMADLQLKEEEVPMPETYSFFIFGPENKFRKLCHRIVNATPFTNFILLFILLSSISLAAEDPIDPKSFRNKVLAYADIVFTTVFTIEIVLKMTVYGAFLHPGSFCRNSFNMLDLLVVGVSLLSMGMESSAISVVKILRVLRVLRPLRAINRAKGLKHVVQCVFVAIKTIGNIVLVTMLLDFIFSCIGVQLFKGKFYTCSDPSKMTEVTLQEMVLASREWINSDFNFDNVLNGMLALFTVSTFEGWPQLLYKAIDSDREDMGPVYNNRVDISIFFIVYLILIAFFMMNIFVGFVIVTFQEQGESEYKNCELDKNQVITSCYFEYVNLEHIHSIPFVLNASGYSKCSKVGLGGYFGDPWNVFDFLIVIGSVVDVVLSEVDVSTQNNVGSMTGNTFSILKVSITFFRLFRVMRLVKLLNRSEGIRNLLWTFIKSFQALPYVALLIVMLFFIYAVIGMQVFGKIALVDGTQINRNNNFQTFPQAVLLLFRCATGEAWQEVMVASMYGKKCDPKSDFLPGEEYTCGASFAVFYFMSFYMLCAFLIINLFVAVIMDNFDYLTRDWSILGPHHLDEFKKIWAEYDPDATGRIKHLDVVTLLRRIQPPLGFGKFCPHRSACKRLISMNMPLNSDGTVTFNATLFALVRTALKIKTEGNFEQANEELRAIIKKIWKRTSMKLLDQVIPPIGDDEVTVGKFYATFLIQDHFRKFMKRQEEYYGYRPTKKSANGSAPEMQAGLRSIEEEAAPELHRAISGDLLNEEEMERAMEEALEEGIYRVSHRRTTFL</sequence>
<dbReference type="InterPro" id="IPR011992">
    <property type="entry name" value="EF-hand-dom_pair"/>
</dbReference>
<feature type="domain" description="EF-hand" evidence="21">
    <location>
        <begin position="1232"/>
        <end position="1267"/>
    </location>
</feature>
<evidence type="ECO:0000256" key="14">
    <source>
        <dbReference type="ARBA" id="ARBA00023157"/>
    </source>
</evidence>
<evidence type="ECO:0000256" key="19">
    <source>
        <dbReference type="RuleBase" id="RU003808"/>
    </source>
</evidence>
<feature type="transmembrane region" description="Helical" evidence="20">
    <location>
        <begin position="107"/>
        <end position="127"/>
    </location>
</feature>
<feature type="transmembrane region" description="Helical" evidence="20">
    <location>
        <begin position="709"/>
        <end position="727"/>
    </location>
</feature>
<evidence type="ECO:0000256" key="15">
    <source>
        <dbReference type="ARBA" id="ARBA00023180"/>
    </source>
</evidence>
<organism evidence="22 23">
    <name type="scientific">Salmo trutta</name>
    <name type="common">Brown trout</name>
    <dbReference type="NCBI Taxonomy" id="8032"/>
    <lineage>
        <taxon>Eukaryota</taxon>
        <taxon>Metazoa</taxon>
        <taxon>Chordata</taxon>
        <taxon>Craniata</taxon>
        <taxon>Vertebrata</taxon>
        <taxon>Euteleostomi</taxon>
        <taxon>Actinopterygii</taxon>
        <taxon>Neopterygii</taxon>
        <taxon>Teleostei</taxon>
        <taxon>Protacanthopterygii</taxon>
        <taxon>Salmoniformes</taxon>
        <taxon>Salmonidae</taxon>
        <taxon>Salmoninae</taxon>
        <taxon>Salmo</taxon>
    </lineage>
</organism>
<dbReference type="SUPFAM" id="SSF47473">
    <property type="entry name" value="EF-hand"/>
    <property type="match status" value="1"/>
</dbReference>
<evidence type="ECO:0000256" key="13">
    <source>
        <dbReference type="ARBA" id="ARBA00023136"/>
    </source>
</evidence>
<evidence type="ECO:0000256" key="16">
    <source>
        <dbReference type="ARBA" id="ARBA00023303"/>
    </source>
</evidence>
<dbReference type="InterPro" id="IPR031649">
    <property type="entry name" value="GPHH_dom"/>
</dbReference>
<feature type="transmembrane region" description="Helical" evidence="20">
    <location>
        <begin position="465"/>
        <end position="484"/>
    </location>
</feature>
<evidence type="ECO:0000313" key="23">
    <source>
        <dbReference type="Proteomes" id="UP000472277"/>
    </source>
</evidence>
<evidence type="ECO:0000256" key="17">
    <source>
        <dbReference type="PIRSR" id="PIRSR602077-1"/>
    </source>
</evidence>
<evidence type="ECO:0000256" key="6">
    <source>
        <dbReference type="ARBA" id="ARBA00022692"/>
    </source>
</evidence>
<dbReference type="FunFam" id="1.20.120.350:FF:000010">
    <property type="entry name" value="Voltage-dependent L-type calcium channel subunit alpha"/>
    <property type="match status" value="1"/>
</dbReference>
<feature type="transmembrane region" description="Helical" evidence="20">
    <location>
        <begin position="554"/>
        <end position="573"/>
    </location>
</feature>
<evidence type="ECO:0000256" key="7">
    <source>
        <dbReference type="ARBA" id="ARBA00022723"/>
    </source>
</evidence>
<dbReference type="Gene3D" id="6.10.250.2500">
    <property type="match status" value="1"/>
</dbReference>
<keyword evidence="9 17" id="KW-0106">Calcium</keyword>
<evidence type="ECO:0000256" key="20">
    <source>
        <dbReference type="SAM" id="Phobius"/>
    </source>
</evidence>
<keyword evidence="12" id="KW-0406">Ion transport</keyword>
<dbReference type="SMART" id="SM01062">
    <property type="entry name" value="Ca_chan_IQ"/>
    <property type="match status" value="1"/>
</dbReference>
<reference evidence="22" key="1">
    <citation type="submission" date="2025-08" db="UniProtKB">
        <authorList>
            <consortium name="Ensembl"/>
        </authorList>
    </citation>
    <scope>IDENTIFICATION</scope>
</reference>
<feature type="transmembrane region" description="Helical" evidence="20">
    <location>
        <begin position="739"/>
        <end position="761"/>
    </location>
</feature>
<keyword evidence="3" id="KW-0597">Phosphoprotein</keyword>
<feature type="transmembrane region" description="Helical" evidence="20">
    <location>
        <begin position="70"/>
        <end position="87"/>
    </location>
</feature>
<name>A0A674E8H6_SALTR</name>
<keyword evidence="23" id="KW-1185">Reference proteome</keyword>
<dbReference type="FunFam" id="1.10.238.10:FF:000063">
    <property type="entry name" value="Voltage-dependent N-type calcium channel subunit alpha"/>
    <property type="match status" value="1"/>
</dbReference>
<dbReference type="Gene3D" id="1.10.287.930">
    <property type="entry name" value="Mammalian shaker kv1.2 potassium channel- beta subunit complex"/>
    <property type="match status" value="1"/>
</dbReference>
<feature type="transmembrane region" description="Helical" evidence="20">
    <location>
        <begin position="496"/>
        <end position="519"/>
    </location>
</feature>
<evidence type="ECO:0000256" key="8">
    <source>
        <dbReference type="ARBA" id="ARBA00022737"/>
    </source>
</evidence>
<evidence type="ECO:0000256" key="10">
    <source>
        <dbReference type="ARBA" id="ARBA00022882"/>
    </source>
</evidence>
<dbReference type="GO" id="GO:0005891">
    <property type="term" value="C:voltage-gated calcium channel complex"/>
    <property type="evidence" value="ECO:0007669"/>
    <property type="project" value="InterPro"/>
</dbReference>
<dbReference type="PANTHER" id="PTHR45628:SF9">
    <property type="entry name" value="VOLTAGE-DEPENDENT L-TYPE CALCIUM CHANNEL SUBUNIT ALPHA-1S"/>
    <property type="match status" value="1"/>
</dbReference>
<evidence type="ECO:0000256" key="18">
    <source>
        <dbReference type="PIRSR" id="PIRSR602077-3"/>
    </source>
</evidence>
<dbReference type="InterPro" id="IPR005446">
    <property type="entry name" value="VDCC_L_a1su"/>
</dbReference>
<keyword evidence="7 17" id="KW-0479">Metal-binding</keyword>
<dbReference type="PRINTS" id="PR01630">
    <property type="entry name" value="LVDCCALPHA1"/>
</dbReference>
<dbReference type="FunFam" id="1.10.287.70:FF:000117">
    <property type="entry name" value="Voltage-gated Ca2+ channel, alpha subunit"/>
    <property type="match status" value="1"/>
</dbReference>
<comment type="subcellular location">
    <subcellularLocation>
        <location evidence="1 19">Membrane</location>
        <topology evidence="1 19">Multi-pass membrane protein</topology>
    </subcellularLocation>
</comment>
<keyword evidence="11 20" id="KW-1133">Transmembrane helix</keyword>
<keyword evidence="2" id="KW-0813">Transport</keyword>
<dbReference type="GO" id="GO:0005509">
    <property type="term" value="F:calcium ion binding"/>
    <property type="evidence" value="ECO:0007669"/>
    <property type="project" value="InterPro"/>
</dbReference>
<evidence type="ECO:0000256" key="12">
    <source>
        <dbReference type="ARBA" id="ARBA00023065"/>
    </source>
</evidence>
<feature type="glycosylation site" description="N-linked (GlcNAc...) asparagine" evidence="18">
    <location>
        <position position="269"/>
    </location>
</feature>
<evidence type="ECO:0000256" key="4">
    <source>
        <dbReference type="ARBA" id="ARBA00022568"/>
    </source>
</evidence>
<dbReference type="FunFam" id="1.20.120.350:FF:000006">
    <property type="entry name" value="Voltage-dependent L-type calcium channel subunit alpha"/>
    <property type="match status" value="1"/>
</dbReference>
<reference evidence="22" key="2">
    <citation type="submission" date="2025-09" db="UniProtKB">
        <authorList>
            <consortium name="Ensembl"/>
        </authorList>
    </citation>
    <scope>IDENTIFICATION</scope>
</reference>
<dbReference type="InterPro" id="IPR027359">
    <property type="entry name" value="Volt_channel_dom_sf"/>
</dbReference>
<proteinExistence type="inferred from homology"/>
<keyword evidence="8" id="KW-0677">Repeat</keyword>
<dbReference type="Pfam" id="PF00520">
    <property type="entry name" value="Ion_trans"/>
    <property type="match status" value="4"/>
</dbReference>
<keyword evidence="6 20" id="KW-0812">Transmembrane</keyword>
<dbReference type="PROSITE" id="PS50222">
    <property type="entry name" value="EF_HAND_2"/>
    <property type="match status" value="1"/>
</dbReference>
<evidence type="ECO:0000256" key="2">
    <source>
        <dbReference type="ARBA" id="ARBA00022448"/>
    </source>
</evidence>
<dbReference type="PANTHER" id="PTHR45628">
    <property type="entry name" value="VOLTAGE-DEPENDENT CALCIUM CHANNEL TYPE A SUBUNIT ALPHA-1"/>
    <property type="match status" value="1"/>
</dbReference>
<feature type="binding site" evidence="17">
    <location>
        <position position="609"/>
    </location>
    <ligand>
        <name>Ca(2+)</name>
        <dbReference type="ChEBI" id="CHEBI:29108"/>
    </ligand>
</feature>